<dbReference type="GO" id="GO:0004372">
    <property type="term" value="F:glycine hydroxymethyltransferase activity"/>
    <property type="evidence" value="ECO:0007669"/>
    <property type="project" value="UniProtKB-UniRule"/>
</dbReference>
<comment type="subcellular location">
    <subcellularLocation>
        <location evidence="6">Cytoplasm</location>
    </subcellularLocation>
</comment>
<dbReference type="NCBIfam" id="NF000586">
    <property type="entry name" value="PRK00011.1"/>
    <property type="match status" value="1"/>
</dbReference>
<proteinExistence type="inferred from homology"/>
<comment type="cofactor">
    <cofactor evidence="1 6 7">
        <name>pyridoxal 5'-phosphate</name>
        <dbReference type="ChEBI" id="CHEBI:597326"/>
    </cofactor>
</comment>
<feature type="binding site" evidence="6">
    <location>
        <begin position="347"/>
        <end position="349"/>
    </location>
    <ligand>
        <name>(6S)-5,6,7,8-tetrahydrofolate</name>
        <dbReference type="ChEBI" id="CHEBI:57453"/>
    </ligand>
</feature>
<evidence type="ECO:0000256" key="7">
    <source>
        <dbReference type="PIRSR" id="PIRSR000412-50"/>
    </source>
</evidence>
<gene>
    <name evidence="6" type="primary">glyA</name>
    <name evidence="9" type="ORF">A3D47_02305</name>
</gene>
<dbReference type="EMBL" id="MHIU01000032">
    <property type="protein sequence ID" value="OGY57489.1"/>
    <property type="molecule type" value="Genomic_DNA"/>
</dbReference>
<dbReference type="HAMAP" id="MF_00051">
    <property type="entry name" value="SHMT"/>
    <property type="match status" value="1"/>
</dbReference>
<keyword evidence="6" id="KW-0963">Cytoplasm</keyword>
<comment type="subunit">
    <text evidence="6">Homodimer.</text>
</comment>
<dbReference type="InterPro" id="IPR019798">
    <property type="entry name" value="Ser_HO-MeTrfase_PLP_BS"/>
</dbReference>
<evidence type="ECO:0000256" key="5">
    <source>
        <dbReference type="ARBA" id="ARBA00022898"/>
    </source>
</evidence>
<dbReference type="GO" id="GO:0005737">
    <property type="term" value="C:cytoplasm"/>
    <property type="evidence" value="ECO:0007669"/>
    <property type="project" value="UniProtKB-SubCell"/>
</dbReference>
<dbReference type="PIRSF" id="PIRSF000412">
    <property type="entry name" value="SHMT"/>
    <property type="match status" value="1"/>
</dbReference>
<dbReference type="GO" id="GO:0030170">
    <property type="term" value="F:pyridoxal phosphate binding"/>
    <property type="evidence" value="ECO:0007669"/>
    <property type="project" value="UniProtKB-UniRule"/>
</dbReference>
<dbReference type="PROSITE" id="PS00096">
    <property type="entry name" value="SHMT"/>
    <property type="match status" value="1"/>
</dbReference>
<comment type="function">
    <text evidence="6">Catalyzes the reversible interconversion of serine and glycine with tetrahydrofolate (THF) serving as the one-carbon carrier. This reaction serves as the major source of one-carbon groups required for the biosynthesis of purines, thymidylate, methionine, and other important biomolecules. Also exhibits THF-independent aldolase activity toward beta-hydroxyamino acids, producing glycine and aldehydes, via a retro-aldol mechanism.</text>
</comment>
<dbReference type="Pfam" id="PF00464">
    <property type="entry name" value="SHMT"/>
    <property type="match status" value="1"/>
</dbReference>
<dbReference type="Proteomes" id="UP000178651">
    <property type="component" value="Unassembled WGS sequence"/>
</dbReference>
<evidence type="ECO:0000256" key="3">
    <source>
        <dbReference type="ARBA" id="ARBA00022563"/>
    </source>
</evidence>
<dbReference type="GO" id="GO:0032259">
    <property type="term" value="P:methylation"/>
    <property type="evidence" value="ECO:0007669"/>
    <property type="project" value="UniProtKB-KW"/>
</dbReference>
<dbReference type="InterPro" id="IPR039429">
    <property type="entry name" value="SHMT-like_dom"/>
</dbReference>
<dbReference type="Gene3D" id="3.90.1150.10">
    <property type="entry name" value="Aspartate Aminotransferase, domain 1"/>
    <property type="match status" value="1"/>
</dbReference>
<dbReference type="CDD" id="cd00378">
    <property type="entry name" value="SHMT"/>
    <property type="match status" value="1"/>
</dbReference>
<dbReference type="InterPro" id="IPR015421">
    <property type="entry name" value="PyrdxlP-dep_Trfase_major"/>
</dbReference>
<dbReference type="InterPro" id="IPR049943">
    <property type="entry name" value="Ser_HO-MeTrfase-like"/>
</dbReference>
<comment type="pathway">
    <text evidence="6">One-carbon metabolism; tetrahydrofolate interconversion.</text>
</comment>
<feature type="binding site" evidence="6">
    <location>
        <begin position="120"/>
        <end position="122"/>
    </location>
    <ligand>
        <name>(6S)-5,6,7,8-tetrahydrofolate</name>
        <dbReference type="ChEBI" id="CHEBI:57453"/>
    </ligand>
</feature>
<evidence type="ECO:0000256" key="1">
    <source>
        <dbReference type="ARBA" id="ARBA00001933"/>
    </source>
</evidence>
<dbReference type="UniPathway" id="UPA00193"/>
<organism evidence="9 10">
    <name type="scientific">Candidatus Colwellbacteria bacterium RIFCSPHIGHO2_02_FULL_43_15</name>
    <dbReference type="NCBI Taxonomy" id="1797686"/>
    <lineage>
        <taxon>Bacteria</taxon>
        <taxon>Candidatus Colwelliibacteriota</taxon>
    </lineage>
</organism>
<dbReference type="InterPro" id="IPR015424">
    <property type="entry name" value="PyrdxlP-dep_Trfase"/>
</dbReference>
<keyword evidence="5 6" id="KW-0663">Pyridoxal phosphate</keyword>
<dbReference type="Gene3D" id="3.40.640.10">
    <property type="entry name" value="Type I PLP-dependent aspartate aminotransferase-like (Major domain)"/>
    <property type="match status" value="1"/>
</dbReference>
<feature type="site" description="Plays an important role in substrate specificity" evidence="6">
    <location>
        <position position="224"/>
    </location>
</feature>
<evidence type="ECO:0000256" key="4">
    <source>
        <dbReference type="ARBA" id="ARBA00022679"/>
    </source>
</evidence>
<keyword evidence="6" id="KW-0028">Amino-acid biosynthesis</keyword>
<comment type="similarity">
    <text evidence="2 6">Belongs to the SHMT family.</text>
</comment>
<dbReference type="GO" id="GO:0035999">
    <property type="term" value="P:tetrahydrofolate interconversion"/>
    <property type="evidence" value="ECO:0007669"/>
    <property type="project" value="UniProtKB-UniRule"/>
</dbReference>
<keyword evidence="4 6" id="KW-0808">Transferase</keyword>
<dbReference type="GO" id="GO:0019264">
    <property type="term" value="P:glycine biosynthetic process from serine"/>
    <property type="evidence" value="ECO:0007669"/>
    <property type="project" value="UniProtKB-UniRule"/>
</dbReference>
<comment type="caution">
    <text evidence="9">The sequence shown here is derived from an EMBL/GenBank/DDBJ whole genome shotgun (WGS) entry which is preliminary data.</text>
</comment>
<feature type="binding site" evidence="6">
    <location>
        <position position="240"/>
    </location>
    <ligand>
        <name>(6S)-5,6,7,8-tetrahydrofolate</name>
        <dbReference type="ChEBI" id="CHEBI:57453"/>
    </ligand>
</feature>
<dbReference type="AlphaFoldDB" id="A0A1G1YZ25"/>
<comment type="pathway">
    <text evidence="6">Amino-acid biosynthesis; glycine biosynthesis; glycine from L-serine: step 1/1.</text>
</comment>
<dbReference type="EC" id="2.1.2.1" evidence="6"/>
<keyword evidence="9" id="KW-0489">Methyltransferase</keyword>
<dbReference type="SUPFAM" id="SSF53383">
    <property type="entry name" value="PLP-dependent transferases"/>
    <property type="match status" value="1"/>
</dbReference>
<dbReference type="PANTHER" id="PTHR11680">
    <property type="entry name" value="SERINE HYDROXYMETHYLTRANSFERASE"/>
    <property type="match status" value="1"/>
</dbReference>
<evidence type="ECO:0000256" key="6">
    <source>
        <dbReference type="HAMAP-Rule" id="MF_00051"/>
    </source>
</evidence>
<dbReference type="GO" id="GO:0008168">
    <property type="term" value="F:methyltransferase activity"/>
    <property type="evidence" value="ECO:0007669"/>
    <property type="project" value="UniProtKB-KW"/>
</dbReference>
<evidence type="ECO:0000313" key="10">
    <source>
        <dbReference type="Proteomes" id="UP000178651"/>
    </source>
</evidence>
<feature type="binding site" evidence="6">
    <location>
        <position position="116"/>
    </location>
    <ligand>
        <name>(6S)-5,6,7,8-tetrahydrofolate</name>
        <dbReference type="ChEBI" id="CHEBI:57453"/>
    </ligand>
</feature>
<comment type="catalytic activity">
    <reaction evidence="6">
        <text>(6R)-5,10-methylene-5,6,7,8-tetrahydrofolate + glycine + H2O = (6S)-5,6,7,8-tetrahydrofolate + L-serine</text>
        <dbReference type="Rhea" id="RHEA:15481"/>
        <dbReference type="ChEBI" id="CHEBI:15377"/>
        <dbReference type="ChEBI" id="CHEBI:15636"/>
        <dbReference type="ChEBI" id="CHEBI:33384"/>
        <dbReference type="ChEBI" id="CHEBI:57305"/>
        <dbReference type="ChEBI" id="CHEBI:57453"/>
        <dbReference type="EC" id="2.1.2.1"/>
    </reaction>
</comment>
<evidence type="ECO:0000313" key="9">
    <source>
        <dbReference type="EMBL" id="OGY57489.1"/>
    </source>
</evidence>
<evidence type="ECO:0000259" key="8">
    <source>
        <dbReference type="Pfam" id="PF00464"/>
    </source>
</evidence>
<sequence length="407" mass="44363">MKDIKLQKLIALEIKRQEESINLIASENFASREILDILGSPLTNKYSEGYPGKRYYPGNAYYDEIELLAQDRGLASFKLDPKEWRLNVQPHSGSPANLAIYTGLLEPGDTIMGMKLAAGGHLTHGHKVSATGRFWKSVQYGVLETTGLVDFEEVQKLANESKPKIIVSGFTAYPRAVDFKKFGEIAKSVGAYHMADISHIAGLIVAGVHPAPFPYADVVMTTTHKSLRGPRGAVIFSRIEISDRIDRGVFPGLQGGPHNNVTAAIAHMFYEAGDPSFKKYGKQIVKNARALAKALSELGFSLVSGGTDTHLILADVRSLGVLGLEAQNRLESVGIIANRNSVPGDPSPFKPSGIRLGTPAVTSRGMKEKEMVLIAKLIEGAIRREKGVSSEVLKLCRRFPAKKFLKK</sequence>
<name>A0A1G1YZ25_9BACT</name>
<dbReference type="InterPro" id="IPR015422">
    <property type="entry name" value="PyrdxlP-dep_Trfase_small"/>
</dbReference>
<feature type="modified residue" description="N6-(pyridoxal phosphate)lysine" evidence="6 7">
    <location>
        <position position="225"/>
    </location>
</feature>
<protein>
    <recommendedName>
        <fullName evidence="6">Serine hydroxymethyltransferase</fullName>
        <shortName evidence="6">SHMT</shortName>
        <shortName evidence="6">Serine methylase</shortName>
        <ecNumber evidence="6">2.1.2.1</ecNumber>
    </recommendedName>
</protein>
<accession>A0A1G1YZ25</accession>
<dbReference type="InterPro" id="IPR001085">
    <property type="entry name" value="Ser_HO-MeTrfase"/>
</dbReference>
<feature type="domain" description="Serine hydroxymethyltransferase-like" evidence="8">
    <location>
        <begin position="2"/>
        <end position="378"/>
    </location>
</feature>
<dbReference type="UniPathway" id="UPA00288">
    <property type="reaction ID" value="UER01023"/>
</dbReference>
<evidence type="ECO:0000256" key="2">
    <source>
        <dbReference type="ARBA" id="ARBA00006376"/>
    </source>
</evidence>
<reference evidence="9 10" key="1">
    <citation type="journal article" date="2016" name="Nat. Commun.">
        <title>Thousands of microbial genomes shed light on interconnected biogeochemical processes in an aquifer system.</title>
        <authorList>
            <person name="Anantharaman K."/>
            <person name="Brown C.T."/>
            <person name="Hug L.A."/>
            <person name="Sharon I."/>
            <person name="Castelle C.J."/>
            <person name="Probst A.J."/>
            <person name="Thomas B.C."/>
            <person name="Singh A."/>
            <person name="Wilkins M.J."/>
            <person name="Karaoz U."/>
            <person name="Brodie E.L."/>
            <person name="Williams K.H."/>
            <person name="Hubbard S.S."/>
            <person name="Banfield J.F."/>
        </authorList>
    </citation>
    <scope>NUCLEOTIDE SEQUENCE [LARGE SCALE GENOMIC DNA]</scope>
</reference>
<dbReference type="PANTHER" id="PTHR11680:SF35">
    <property type="entry name" value="SERINE HYDROXYMETHYLTRANSFERASE 1"/>
    <property type="match status" value="1"/>
</dbReference>
<keyword evidence="3 6" id="KW-0554">One-carbon metabolism</keyword>